<accession>A0A6C0IVC2</accession>
<keyword evidence="1" id="KW-0812">Transmembrane</keyword>
<proteinExistence type="predicted"/>
<organism evidence="2">
    <name type="scientific">viral metagenome</name>
    <dbReference type="NCBI Taxonomy" id="1070528"/>
    <lineage>
        <taxon>unclassified sequences</taxon>
        <taxon>metagenomes</taxon>
        <taxon>organismal metagenomes</taxon>
    </lineage>
</organism>
<dbReference type="EMBL" id="MN740256">
    <property type="protein sequence ID" value="QHT96346.1"/>
    <property type="molecule type" value="Genomic_DNA"/>
</dbReference>
<evidence type="ECO:0000313" key="2">
    <source>
        <dbReference type="EMBL" id="QHT96346.1"/>
    </source>
</evidence>
<keyword evidence="1" id="KW-1133">Transmembrane helix</keyword>
<protein>
    <submittedName>
        <fullName evidence="2">Uncharacterized protein</fullName>
    </submittedName>
</protein>
<name>A0A6C0IVC2_9ZZZZ</name>
<dbReference type="AlphaFoldDB" id="A0A6C0IVC2"/>
<sequence length="270" mass="30501">MKLFDYKFLILLGLTLVVYFMFREIIDLRKKINTLEQSVDNINKKMITNTSNKVLSNQSEEKSIFQIPLPGPIQGTGTGTLPRQNQETNSGSNIEVVLGKPIFQIPLPTINEDPRVYEIDSDDEEVLITGENVAIYSNDNEEDVIDNYSLDDSSDIETPDDNKKNTLLTNTDECNDDQIVVSSEITIPNTLNFETCDIEYVDHINTNNDNTSIIHTDTRTVHDLMKRKLSELQCIAESLSIELINNGKKKTKSDLSNEIVNHNCANTNNN</sequence>
<feature type="transmembrane region" description="Helical" evidence="1">
    <location>
        <begin position="6"/>
        <end position="22"/>
    </location>
</feature>
<reference evidence="2" key="1">
    <citation type="journal article" date="2020" name="Nature">
        <title>Giant virus diversity and host interactions through global metagenomics.</title>
        <authorList>
            <person name="Schulz F."/>
            <person name="Roux S."/>
            <person name="Paez-Espino D."/>
            <person name="Jungbluth S."/>
            <person name="Walsh D.A."/>
            <person name="Denef V.J."/>
            <person name="McMahon K.D."/>
            <person name="Konstantinidis K.T."/>
            <person name="Eloe-Fadrosh E.A."/>
            <person name="Kyrpides N.C."/>
            <person name="Woyke T."/>
        </authorList>
    </citation>
    <scope>NUCLEOTIDE SEQUENCE</scope>
    <source>
        <strain evidence="2">GVMAG-M-3300024302-11</strain>
    </source>
</reference>
<evidence type="ECO:0000256" key="1">
    <source>
        <dbReference type="SAM" id="Phobius"/>
    </source>
</evidence>
<keyword evidence="1" id="KW-0472">Membrane</keyword>